<keyword evidence="1" id="KW-0808">Transferase</keyword>
<gene>
    <name evidence="4" type="ORF">H9800_07795</name>
</gene>
<protein>
    <submittedName>
        <fullName evidence="4">Carbohydrate kinase family protein</fullName>
    </submittedName>
</protein>
<dbReference type="InterPro" id="IPR011611">
    <property type="entry name" value="PfkB_dom"/>
</dbReference>
<feature type="domain" description="Carbohydrate kinase PfkB" evidence="3">
    <location>
        <begin position="36"/>
        <end position="269"/>
    </location>
</feature>
<dbReference type="Gene3D" id="3.40.1190.20">
    <property type="match status" value="1"/>
</dbReference>
<dbReference type="SUPFAM" id="SSF53613">
    <property type="entry name" value="Ribokinase-like"/>
    <property type="match status" value="1"/>
</dbReference>
<reference evidence="4" key="2">
    <citation type="submission" date="2021-04" db="EMBL/GenBank/DDBJ databases">
        <authorList>
            <person name="Gilroy R."/>
        </authorList>
    </citation>
    <scope>NUCLEOTIDE SEQUENCE</scope>
    <source>
        <strain evidence="4">ChiHjej8B7-3636</strain>
    </source>
</reference>
<keyword evidence="2 4" id="KW-0418">Kinase</keyword>
<proteinExistence type="predicted"/>
<dbReference type="AlphaFoldDB" id="A0A9D2H733"/>
<dbReference type="InterPro" id="IPR002173">
    <property type="entry name" value="Carboh/pur_kinase_PfkB_CS"/>
</dbReference>
<dbReference type="InterPro" id="IPR029056">
    <property type="entry name" value="Ribokinase-like"/>
</dbReference>
<name>A0A9D2H733_9MICO</name>
<evidence type="ECO:0000256" key="1">
    <source>
        <dbReference type="ARBA" id="ARBA00022679"/>
    </source>
</evidence>
<reference evidence="4" key="1">
    <citation type="journal article" date="2021" name="PeerJ">
        <title>Extensive microbial diversity within the chicken gut microbiome revealed by metagenomics and culture.</title>
        <authorList>
            <person name="Gilroy R."/>
            <person name="Ravi A."/>
            <person name="Getino M."/>
            <person name="Pursley I."/>
            <person name="Horton D.L."/>
            <person name="Alikhan N.F."/>
            <person name="Baker D."/>
            <person name="Gharbi K."/>
            <person name="Hall N."/>
            <person name="Watson M."/>
            <person name="Adriaenssens E.M."/>
            <person name="Foster-Nyarko E."/>
            <person name="Jarju S."/>
            <person name="Secka A."/>
            <person name="Antonio M."/>
            <person name="Oren A."/>
            <person name="Chaudhuri R.R."/>
            <person name="La Ragione R."/>
            <person name="Hildebrand F."/>
            <person name="Pallen M.J."/>
        </authorList>
    </citation>
    <scope>NUCLEOTIDE SEQUENCE</scope>
    <source>
        <strain evidence="4">ChiHjej8B7-3636</strain>
    </source>
</reference>
<dbReference type="EMBL" id="DXAM01000110">
    <property type="protein sequence ID" value="HJA04750.1"/>
    <property type="molecule type" value="Genomic_DNA"/>
</dbReference>
<sequence>MASMRPIFIAGPVSWNTLVMLDHLPEPVPHMQFATRDWQTLGGTSAGKALSLAGLGRPVYLRTLLGDDAPGRRIREALSATTIELDVVPALETERHLNLMTPAGERVSLYLATPDSSGDAPDDDMLTAMSRAAAIVLDLSAEGRRLIAAAQRQRETTLWVDLHDYDGRDDFHRPFLEAADVVLCSEDRLPRPTEFLRSCVESGASLAVCTRGADGAVAVDDSGRVYNVPAPSATVIDTNGAGDAFFAGLLNARLDGRGVIESLEAASAATVPVLASRHLHPLLESVLPASGAL</sequence>
<dbReference type="Pfam" id="PF00294">
    <property type="entry name" value="PfkB"/>
    <property type="match status" value="1"/>
</dbReference>
<evidence type="ECO:0000256" key="2">
    <source>
        <dbReference type="ARBA" id="ARBA00022777"/>
    </source>
</evidence>
<dbReference type="PANTHER" id="PTHR10584">
    <property type="entry name" value="SUGAR KINASE"/>
    <property type="match status" value="1"/>
</dbReference>
<evidence type="ECO:0000313" key="5">
    <source>
        <dbReference type="Proteomes" id="UP000824220"/>
    </source>
</evidence>
<dbReference type="PROSITE" id="PS00584">
    <property type="entry name" value="PFKB_KINASES_2"/>
    <property type="match status" value="1"/>
</dbReference>
<evidence type="ECO:0000259" key="3">
    <source>
        <dbReference type="Pfam" id="PF00294"/>
    </source>
</evidence>
<dbReference type="Proteomes" id="UP000824220">
    <property type="component" value="Unassembled WGS sequence"/>
</dbReference>
<comment type="caution">
    <text evidence="4">The sequence shown here is derived from an EMBL/GenBank/DDBJ whole genome shotgun (WGS) entry which is preliminary data.</text>
</comment>
<accession>A0A9D2H733</accession>
<evidence type="ECO:0000313" key="4">
    <source>
        <dbReference type="EMBL" id="HJA04750.1"/>
    </source>
</evidence>
<dbReference type="PANTHER" id="PTHR10584:SF166">
    <property type="entry name" value="RIBOKINASE"/>
    <property type="match status" value="1"/>
</dbReference>
<organism evidence="4 5">
    <name type="scientific">Candidatus Microbacterium stercoravium</name>
    <dbReference type="NCBI Taxonomy" id="2838697"/>
    <lineage>
        <taxon>Bacteria</taxon>
        <taxon>Bacillati</taxon>
        <taxon>Actinomycetota</taxon>
        <taxon>Actinomycetes</taxon>
        <taxon>Micrococcales</taxon>
        <taxon>Microbacteriaceae</taxon>
        <taxon>Microbacterium</taxon>
    </lineage>
</organism>
<dbReference type="GO" id="GO:0016301">
    <property type="term" value="F:kinase activity"/>
    <property type="evidence" value="ECO:0007669"/>
    <property type="project" value="UniProtKB-KW"/>
</dbReference>